<dbReference type="STRING" id="366616.CG51_07800"/>
<evidence type="ECO:0000313" key="4">
    <source>
        <dbReference type="Proteomes" id="UP000196640"/>
    </source>
</evidence>
<feature type="domain" description="Bacterial mobilisation" evidence="1">
    <location>
        <begin position="116"/>
        <end position="143"/>
    </location>
</feature>
<comment type="caution">
    <text evidence="3">The sequence shown here is derived from an EMBL/GenBank/DDBJ whole genome shotgun (WGS) entry which is preliminary data.</text>
</comment>
<dbReference type="Proteomes" id="UP000214673">
    <property type="component" value="Unassembled WGS sequence"/>
</dbReference>
<sequence>MSPARRLTEEERLRIAKERSEGVPAADLAQQFGVSLKAVYNAVNHAHGRRASNGSRPQVVGLRLSAAELGRFDAALSARGIGHRSDALRCMILAASDLLAPDVHMTEELRGLGAAMNRVGNNINQIARRLNEGRVRGEQAVLTGSEKAEIRALAGLVFTIADQVQEMSRNRRASLKLEVDKALAPLIREARDGAG</sequence>
<reference evidence="3 5" key="1">
    <citation type="submission" date="2016-11" db="EMBL/GenBank/DDBJ databases">
        <title>Comparison of Traditional DNA-DNA Hybridization with In Silico Genomic Analysis.</title>
        <authorList>
            <person name="Nicholson A.C."/>
            <person name="Sammons S."/>
            <person name="Humrighouse B.W."/>
            <person name="Graziano J."/>
            <person name="Lasker B."/>
            <person name="Whitney A.M."/>
            <person name="Mcquiston J.R."/>
        </authorList>
    </citation>
    <scope>NUCLEOTIDE SEQUENCE [LARGE SCALE GENOMIC DNA]</scope>
    <source>
        <strain evidence="2 5">H1892</strain>
        <strain evidence="3">H2381</strain>
    </source>
</reference>
<name>A0A212ALI6_9RHOB</name>
<keyword evidence="5" id="KW-1185">Reference proteome</keyword>
<evidence type="ECO:0000313" key="3">
    <source>
        <dbReference type="EMBL" id="OWJ82351.1"/>
    </source>
</evidence>
<dbReference type="OrthoDB" id="7779024at2"/>
<dbReference type="RefSeq" id="WP_035745660.1">
    <property type="nucleotide sequence ID" value="NZ_CALUEG010000076.1"/>
</dbReference>
<reference evidence="4" key="2">
    <citation type="submission" date="2016-11" db="EMBL/GenBank/DDBJ databases">
        <title>Comparison of Traditional DNA-DNA Hybridization with In Silico Genomic Analysis.</title>
        <authorList>
            <person name="Nicholson A.C."/>
            <person name="Humrighouse B.W."/>
            <person name="Graziano J."/>
            <person name="Lasker B."/>
            <person name="Whitney A.M."/>
            <person name="Mcquiston J.R."/>
            <person name="Bell M."/>
        </authorList>
    </citation>
    <scope>NUCLEOTIDE SEQUENCE [LARGE SCALE GENOMIC DNA]</scope>
    <source>
        <strain evidence="4">H2381</strain>
    </source>
</reference>
<evidence type="ECO:0000259" key="1">
    <source>
        <dbReference type="Pfam" id="PF05713"/>
    </source>
</evidence>
<dbReference type="EMBL" id="NIPX01000027">
    <property type="protein sequence ID" value="OWJ82351.1"/>
    <property type="molecule type" value="Genomic_DNA"/>
</dbReference>
<dbReference type="AlphaFoldDB" id="A0A212ALI6"/>
<accession>A0A212ALI6</accession>
<dbReference type="Pfam" id="PF13384">
    <property type="entry name" value="HTH_23"/>
    <property type="match status" value="1"/>
</dbReference>
<dbReference type="EMBL" id="NIPV01000040">
    <property type="protein sequence ID" value="OWJ75126.1"/>
    <property type="molecule type" value="Genomic_DNA"/>
</dbReference>
<dbReference type="Proteomes" id="UP000196640">
    <property type="component" value="Unassembled WGS sequence"/>
</dbReference>
<dbReference type="Pfam" id="PF05713">
    <property type="entry name" value="MobC"/>
    <property type="match status" value="1"/>
</dbReference>
<proteinExistence type="predicted"/>
<gene>
    <name evidence="3" type="ORF">CDV52_14690</name>
    <name evidence="2" type="ORF">CDV53_11620</name>
</gene>
<evidence type="ECO:0000313" key="5">
    <source>
        <dbReference type="Proteomes" id="UP000214673"/>
    </source>
</evidence>
<dbReference type="InterPro" id="IPR008687">
    <property type="entry name" value="MobC"/>
</dbReference>
<evidence type="ECO:0000313" key="2">
    <source>
        <dbReference type="EMBL" id="OWJ75126.1"/>
    </source>
</evidence>
<organism evidence="3 4">
    <name type="scientific">Haematobacter missouriensis</name>
    <dbReference type="NCBI Taxonomy" id="366616"/>
    <lineage>
        <taxon>Bacteria</taxon>
        <taxon>Pseudomonadati</taxon>
        <taxon>Pseudomonadota</taxon>
        <taxon>Alphaproteobacteria</taxon>
        <taxon>Rhodobacterales</taxon>
        <taxon>Paracoccaceae</taxon>
        <taxon>Haematobacter</taxon>
    </lineage>
</organism>
<protein>
    <recommendedName>
        <fullName evidence="1">Bacterial mobilisation domain-containing protein</fullName>
    </recommendedName>
</protein>